<comment type="caution">
    <text evidence="1">The sequence shown here is derived from an EMBL/GenBank/DDBJ whole genome shotgun (WGS) entry which is preliminary data.</text>
</comment>
<dbReference type="OrthoDB" id="1118033at2"/>
<keyword evidence="2" id="KW-1185">Reference proteome</keyword>
<evidence type="ECO:0000313" key="1">
    <source>
        <dbReference type="EMBL" id="KJF44240.1"/>
    </source>
</evidence>
<accession>A0A0D8JB96</accession>
<evidence type="ECO:0000313" key="2">
    <source>
        <dbReference type="Proteomes" id="UP000032544"/>
    </source>
</evidence>
<organism evidence="1 2">
    <name type="scientific">Draconibacterium sediminis</name>
    <dbReference type="NCBI Taxonomy" id="1544798"/>
    <lineage>
        <taxon>Bacteria</taxon>
        <taxon>Pseudomonadati</taxon>
        <taxon>Bacteroidota</taxon>
        <taxon>Bacteroidia</taxon>
        <taxon>Marinilabiliales</taxon>
        <taxon>Prolixibacteraceae</taxon>
        <taxon>Draconibacterium</taxon>
    </lineage>
</organism>
<dbReference type="RefSeq" id="WP_045025799.1">
    <property type="nucleotide sequence ID" value="NZ_JRHC01000001.1"/>
</dbReference>
<name>A0A0D8JB96_9BACT</name>
<dbReference type="Proteomes" id="UP000032544">
    <property type="component" value="Unassembled WGS sequence"/>
</dbReference>
<dbReference type="AlphaFoldDB" id="A0A0D8JB96"/>
<dbReference type="STRING" id="1544798.LH29_01580"/>
<protein>
    <submittedName>
        <fullName evidence="1">Uncharacterized protein</fullName>
    </submittedName>
</protein>
<gene>
    <name evidence="1" type="ORF">LH29_01580</name>
</gene>
<sequence length="224" mass="25725">MNYLVKINAVKTTNELEDAWSNEDYKALLARFEYPDAAQLKPAELKEYLFLAISDFEPHEAAAILLDYKCSDQLVDGQIDNLSHEMLRTKTFENYSEIDLHHDLFNINQLLYSAYNGKFPLGTVNLVEMEIKGDDNVEELTKETALKALSYGLSENNLINRLLSDQIEGHKAFPEAEGIVWELQHKGDDVYTLTISEKWLTKTEITNPEYECTVVPFEEHQEAN</sequence>
<proteinExistence type="predicted"/>
<dbReference type="EMBL" id="JRHC01000001">
    <property type="protein sequence ID" value="KJF44240.1"/>
    <property type="molecule type" value="Genomic_DNA"/>
</dbReference>
<reference evidence="1 2" key="1">
    <citation type="submission" date="2014-09" db="EMBL/GenBank/DDBJ databases">
        <title>Draft Genome Sequence of Draconibacterium sp. JN14CK-3.</title>
        <authorList>
            <person name="Dong C."/>
            <person name="Lai Q."/>
            <person name="Shao Z."/>
        </authorList>
    </citation>
    <scope>NUCLEOTIDE SEQUENCE [LARGE SCALE GENOMIC DNA]</scope>
    <source>
        <strain evidence="1 2">JN14CK-3</strain>
    </source>
</reference>